<reference evidence="2" key="1">
    <citation type="submission" date="2021-07" db="EMBL/GenBank/DDBJ databases">
        <authorList>
            <person name="Fernandez M."/>
            <person name="Pereira P."/>
            <person name="Torres Tejerizo G.A."/>
            <person name="Gonzalez P."/>
            <person name="Agostini E."/>
        </authorList>
    </citation>
    <scope>NUCLEOTIDE SEQUENCE</scope>
    <source>
        <strain evidence="2">SFC 500-1A</strain>
    </source>
</reference>
<dbReference type="Gene3D" id="3.30.1150.10">
    <property type="match status" value="1"/>
</dbReference>
<feature type="signal peptide" evidence="1">
    <location>
        <begin position="1"/>
        <end position="21"/>
    </location>
</feature>
<name>A0A8X8KI73_ACIGI</name>
<evidence type="ECO:0000313" key="3">
    <source>
        <dbReference type="Proteomes" id="UP000887320"/>
    </source>
</evidence>
<sequence length="148" mass="16830">MRVKPIFVAISLFFPTALLFAKNIEQEKILEVNTQQYPPSASYEKNPFVATTEALLLQSQMAQRINTARVNRIVKKLRNLTIIQENADVIIYLDDSGNVKDILITEQGSETFSNAIKTAIQQTAPFEMSKQSSLNQLLKVIRIKFRVE</sequence>
<keyword evidence="1" id="KW-0732">Signal</keyword>
<comment type="caution">
    <text evidence="2">The sequence shown here is derived from an EMBL/GenBank/DDBJ whole genome shotgun (WGS) entry which is preliminary data.</text>
</comment>
<evidence type="ECO:0000313" key="2">
    <source>
        <dbReference type="EMBL" id="MCF0265842.1"/>
    </source>
</evidence>
<dbReference type="SUPFAM" id="SSF74653">
    <property type="entry name" value="TolA/TonB C-terminal domain"/>
    <property type="match status" value="1"/>
</dbReference>
<organism evidence="2 3">
    <name type="scientific">Acinetobacter guillouiae</name>
    <name type="common">Acinetobacter genomosp. 11</name>
    <dbReference type="NCBI Taxonomy" id="106649"/>
    <lineage>
        <taxon>Bacteria</taxon>
        <taxon>Pseudomonadati</taxon>
        <taxon>Pseudomonadota</taxon>
        <taxon>Gammaproteobacteria</taxon>
        <taxon>Moraxellales</taxon>
        <taxon>Moraxellaceae</taxon>
        <taxon>Acinetobacter</taxon>
    </lineage>
</organism>
<feature type="chain" id="PRO_5036448709" description="TonB C-terminal domain-containing protein" evidence="1">
    <location>
        <begin position="22"/>
        <end position="148"/>
    </location>
</feature>
<dbReference type="Proteomes" id="UP000887320">
    <property type="component" value="Unassembled WGS sequence"/>
</dbReference>
<protein>
    <recommendedName>
        <fullName evidence="4">TonB C-terminal domain-containing protein</fullName>
    </recommendedName>
</protein>
<dbReference type="RefSeq" id="WP_234623858.1">
    <property type="nucleotide sequence ID" value="NZ_JAHWXT010000005.1"/>
</dbReference>
<proteinExistence type="predicted"/>
<accession>A0A8X8KI73</accession>
<dbReference type="AlphaFoldDB" id="A0A8X8KI73"/>
<dbReference type="EMBL" id="JAHWXT010000005">
    <property type="protein sequence ID" value="MCF0265842.1"/>
    <property type="molecule type" value="Genomic_DNA"/>
</dbReference>
<evidence type="ECO:0008006" key="4">
    <source>
        <dbReference type="Google" id="ProtNLM"/>
    </source>
</evidence>
<gene>
    <name evidence="2" type="ORF">KW868_15460</name>
</gene>
<evidence type="ECO:0000256" key="1">
    <source>
        <dbReference type="SAM" id="SignalP"/>
    </source>
</evidence>